<keyword evidence="8" id="KW-0472">Membrane</keyword>
<dbReference type="GO" id="GO:0004180">
    <property type="term" value="F:carboxypeptidase activity"/>
    <property type="evidence" value="ECO:0007669"/>
    <property type="project" value="UniProtKB-KW"/>
</dbReference>
<evidence type="ECO:0000256" key="2">
    <source>
        <dbReference type="ARBA" id="ARBA00022729"/>
    </source>
</evidence>
<reference evidence="10 11" key="1">
    <citation type="submission" date="2024-09" db="EMBL/GenBank/DDBJ databases">
        <authorList>
            <person name="Pan X."/>
        </authorList>
    </citation>
    <scope>NUCLEOTIDE SEQUENCE [LARGE SCALE GENOMIC DNA]</scope>
    <source>
        <strain evidence="10 11">B2969</strain>
    </source>
</reference>
<keyword evidence="2" id="KW-0732">Signal</keyword>
<evidence type="ECO:0000259" key="9">
    <source>
        <dbReference type="Pfam" id="PF00768"/>
    </source>
</evidence>
<comment type="similarity">
    <text evidence="1 7">Belongs to the peptidase S11 family.</text>
</comment>
<keyword evidence="3 10" id="KW-0378">Hydrolase</keyword>
<feature type="domain" description="Peptidase S11 D-alanyl-D-alanine carboxypeptidase A N-terminal" evidence="9">
    <location>
        <begin position="175"/>
        <end position="351"/>
    </location>
</feature>
<feature type="transmembrane region" description="Helical" evidence="8">
    <location>
        <begin position="103"/>
        <end position="125"/>
    </location>
</feature>
<dbReference type="InterPro" id="IPR001967">
    <property type="entry name" value="Peptidase_S11_N"/>
</dbReference>
<evidence type="ECO:0000313" key="10">
    <source>
        <dbReference type="EMBL" id="MFH8251303.1"/>
    </source>
</evidence>
<evidence type="ECO:0000256" key="4">
    <source>
        <dbReference type="ARBA" id="ARBA00022960"/>
    </source>
</evidence>
<protein>
    <submittedName>
        <fullName evidence="10">D-alanyl-D-alanine carboxypeptidase family protein</fullName>
        <ecNumber evidence="10">3.4.-.-</ecNumber>
    </submittedName>
</protein>
<dbReference type="PRINTS" id="PR00725">
    <property type="entry name" value="DADACBPTASE1"/>
</dbReference>
<dbReference type="RefSeq" id="WP_397556753.1">
    <property type="nucleotide sequence ID" value="NZ_JBIQWL010000004.1"/>
</dbReference>
<dbReference type="SUPFAM" id="SSF56601">
    <property type="entry name" value="beta-lactamase/transpeptidase-like"/>
    <property type="match status" value="1"/>
</dbReference>
<keyword evidence="8" id="KW-1133">Transmembrane helix</keyword>
<organism evidence="10 11">
    <name type="scientific">Microbacterium alkaliflavum</name>
    <dbReference type="NCBI Taxonomy" id="3248839"/>
    <lineage>
        <taxon>Bacteria</taxon>
        <taxon>Bacillati</taxon>
        <taxon>Actinomycetota</taxon>
        <taxon>Actinomycetes</taxon>
        <taxon>Micrococcales</taxon>
        <taxon>Microbacteriaceae</taxon>
        <taxon>Microbacterium</taxon>
    </lineage>
</organism>
<comment type="caution">
    <text evidence="10">The sequence shown here is derived from an EMBL/GenBank/DDBJ whole genome shotgun (WGS) entry which is preliminary data.</text>
</comment>
<evidence type="ECO:0000256" key="1">
    <source>
        <dbReference type="ARBA" id="ARBA00007164"/>
    </source>
</evidence>
<name>A0ABW7Q8Z3_9MICO</name>
<sequence>MTLADTEPPAHDDVHGDAGDVLVAPGDVLVQEPVAPEHEASVPLKKPGKPLGEPRVAFGWVDEGVVGTTSLVPADLRVATTPYVAVPADLLARPPRRSPLRPGVLVPIAIIAALIGGYSATTLLWPLTAVTPTIEAVQVDSAPAPATTPAWPAQGSGAVAVAGFDGVVGSTADAAPIASITKVVTALLVLESQPLAVGEQGPEYRFTAADRVKYWGYRSRGESALDVPVGGTLTEYQLLEGMLIGSANNYADRLASNLWPSDAVYASAANGWLAAHGLNGIAVVEPTGFDARNTASAASLIPLAERALANPVIAEIVAKSEVDLPGAGHVTSTNGLLADPGVIGVKTGSLDTFNLLAAKNVTIGQTPVRLYAAVLGQPDDNGRIEATRALFTQLEAELQTEPSVTAGTTVGVIDTEWGEHVEVKTVGDASVVLWNGAAGTVSTDLSLGDHRDKGDDVGTLNVKGPLDSSTVDVVLAGDIEPPSAWWRLTHPLELFGLAG</sequence>
<dbReference type="EC" id="3.4.-.-" evidence="10"/>
<dbReference type="EMBL" id="JBIQWL010000004">
    <property type="protein sequence ID" value="MFH8251303.1"/>
    <property type="molecule type" value="Genomic_DNA"/>
</dbReference>
<keyword evidence="10" id="KW-0645">Protease</keyword>
<keyword evidence="6" id="KW-0961">Cell wall biogenesis/degradation</keyword>
<evidence type="ECO:0000256" key="5">
    <source>
        <dbReference type="ARBA" id="ARBA00022984"/>
    </source>
</evidence>
<proteinExistence type="inferred from homology"/>
<evidence type="ECO:0000256" key="3">
    <source>
        <dbReference type="ARBA" id="ARBA00022801"/>
    </source>
</evidence>
<evidence type="ECO:0000256" key="8">
    <source>
        <dbReference type="SAM" id="Phobius"/>
    </source>
</evidence>
<dbReference type="Pfam" id="PF00768">
    <property type="entry name" value="Peptidase_S11"/>
    <property type="match status" value="1"/>
</dbReference>
<keyword evidence="4" id="KW-0133">Cell shape</keyword>
<evidence type="ECO:0000256" key="7">
    <source>
        <dbReference type="RuleBase" id="RU004016"/>
    </source>
</evidence>
<accession>A0ABW7Q8Z3</accession>
<dbReference type="Gene3D" id="3.40.710.10">
    <property type="entry name" value="DD-peptidase/beta-lactamase superfamily"/>
    <property type="match status" value="1"/>
</dbReference>
<evidence type="ECO:0000313" key="11">
    <source>
        <dbReference type="Proteomes" id="UP001610861"/>
    </source>
</evidence>
<dbReference type="Proteomes" id="UP001610861">
    <property type="component" value="Unassembled WGS sequence"/>
</dbReference>
<dbReference type="InterPro" id="IPR018044">
    <property type="entry name" value="Peptidase_S11"/>
</dbReference>
<gene>
    <name evidence="10" type="ORF">ACH3VR_13105</name>
</gene>
<keyword evidence="5" id="KW-0573">Peptidoglycan synthesis</keyword>
<keyword evidence="11" id="KW-1185">Reference proteome</keyword>
<dbReference type="InterPro" id="IPR012338">
    <property type="entry name" value="Beta-lactam/transpept-like"/>
</dbReference>
<evidence type="ECO:0000256" key="6">
    <source>
        <dbReference type="ARBA" id="ARBA00023316"/>
    </source>
</evidence>
<keyword evidence="8" id="KW-0812">Transmembrane</keyword>
<keyword evidence="10" id="KW-0121">Carboxypeptidase</keyword>